<accession>E4RV26</accession>
<dbReference type="AlphaFoldDB" id="E4RV26"/>
<evidence type="ECO:0000313" key="3">
    <source>
        <dbReference type="Proteomes" id="UP000007435"/>
    </source>
</evidence>
<gene>
    <name evidence="2" type="ordered locus">Lbys_2221</name>
</gene>
<dbReference type="STRING" id="649349.Lbys_2221"/>
<reference key="1">
    <citation type="submission" date="2010-11" db="EMBL/GenBank/DDBJ databases">
        <title>The complete genome of Leadbetterella byssophila DSM 17132.</title>
        <authorList>
            <consortium name="US DOE Joint Genome Institute (JGI-PGF)"/>
            <person name="Lucas S."/>
            <person name="Copeland A."/>
            <person name="Lapidus A."/>
            <person name="Glavina del Rio T."/>
            <person name="Dalin E."/>
            <person name="Tice H."/>
            <person name="Bruce D."/>
            <person name="Goodwin L."/>
            <person name="Pitluck S."/>
            <person name="Kyrpides N."/>
            <person name="Mavromatis K."/>
            <person name="Ivanova N."/>
            <person name="Teshima H."/>
            <person name="Brettin T."/>
            <person name="Detter J.C."/>
            <person name="Han C."/>
            <person name="Tapia R."/>
            <person name="Land M."/>
            <person name="Hauser L."/>
            <person name="Markowitz V."/>
            <person name="Cheng J.-F."/>
            <person name="Hugenholtz P."/>
            <person name="Woyke T."/>
            <person name="Wu D."/>
            <person name="Tindall B."/>
            <person name="Pomrenke H.G."/>
            <person name="Brambilla E."/>
            <person name="Klenk H.-P."/>
            <person name="Eisen J.A."/>
        </authorList>
    </citation>
    <scope>NUCLEOTIDE SEQUENCE [LARGE SCALE GENOMIC DNA]</scope>
    <source>
        <strain>DSM 17132</strain>
    </source>
</reference>
<feature type="chain" id="PRO_5003188461" evidence="1">
    <location>
        <begin position="22"/>
        <end position="73"/>
    </location>
</feature>
<feature type="signal peptide" evidence="1">
    <location>
        <begin position="1"/>
        <end position="21"/>
    </location>
</feature>
<name>E4RV26_LEAB4</name>
<dbReference type="RefSeq" id="WP_013408952.1">
    <property type="nucleotide sequence ID" value="NC_014655.1"/>
</dbReference>
<reference evidence="2 3" key="2">
    <citation type="journal article" date="2011" name="Stand. Genomic Sci.">
        <title>Complete genome sequence of Leadbetterella byssophila type strain (4M15).</title>
        <authorList>
            <person name="Abt B."/>
            <person name="Teshima H."/>
            <person name="Lucas S."/>
            <person name="Lapidus A."/>
            <person name="Del Rio T.G."/>
            <person name="Nolan M."/>
            <person name="Tice H."/>
            <person name="Cheng J.F."/>
            <person name="Pitluck S."/>
            <person name="Liolios K."/>
            <person name="Pagani I."/>
            <person name="Ivanova N."/>
            <person name="Mavromatis K."/>
            <person name="Pati A."/>
            <person name="Tapia R."/>
            <person name="Han C."/>
            <person name="Goodwin L."/>
            <person name="Chen A."/>
            <person name="Palaniappan K."/>
            <person name="Land M."/>
            <person name="Hauser L."/>
            <person name="Chang Y.J."/>
            <person name="Jeffries C.D."/>
            <person name="Rohde M."/>
            <person name="Goker M."/>
            <person name="Tindall B.J."/>
            <person name="Detter J.C."/>
            <person name="Woyke T."/>
            <person name="Bristow J."/>
            <person name="Eisen J.A."/>
            <person name="Markowitz V."/>
            <person name="Hugenholtz P."/>
            <person name="Klenk H.P."/>
            <person name="Kyrpides N.C."/>
        </authorList>
    </citation>
    <scope>NUCLEOTIDE SEQUENCE [LARGE SCALE GENOMIC DNA]</scope>
    <source>
        <strain evidence="3">DSM 17132 / JCM 16389 / KACC 11308 / NBRC 106382 / 4M15</strain>
    </source>
</reference>
<protein>
    <submittedName>
        <fullName evidence="2">Uncharacterized protein</fullName>
    </submittedName>
</protein>
<keyword evidence="1" id="KW-0732">Signal</keyword>
<organism evidence="2 3">
    <name type="scientific">Leadbetterella byssophila (strain DSM 17132 / JCM 16389 / KACC 11308 / NBRC 106382 / 4M15)</name>
    <dbReference type="NCBI Taxonomy" id="649349"/>
    <lineage>
        <taxon>Bacteria</taxon>
        <taxon>Pseudomonadati</taxon>
        <taxon>Bacteroidota</taxon>
        <taxon>Cytophagia</taxon>
        <taxon>Cytophagales</taxon>
        <taxon>Leadbetterellaceae</taxon>
        <taxon>Leadbetterella</taxon>
    </lineage>
</organism>
<evidence type="ECO:0000313" key="2">
    <source>
        <dbReference type="EMBL" id="ADQ17906.1"/>
    </source>
</evidence>
<proteinExistence type="predicted"/>
<dbReference type="EMBL" id="CP002305">
    <property type="protein sequence ID" value="ADQ17906.1"/>
    <property type="molecule type" value="Genomic_DNA"/>
</dbReference>
<sequence length="73" mass="7861">MKKIIVPFLVLTIGISFQVSSQSNQDQDPDQPDVIAVGCKFTGKADDRCSHGGYNVTKCVPEEGAKTCGYNLP</sequence>
<dbReference type="Proteomes" id="UP000007435">
    <property type="component" value="Chromosome"/>
</dbReference>
<dbReference type="KEGG" id="lby:Lbys_2221"/>
<keyword evidence="3" id="KW-1185">Reference proteome</keyword>
<evidence type="ECO:0000256" key="1">
    <source>
        <dbReference type="SAM" id="SignalP"/>
    </source>
</evidence>
<dbReference type="HOGENOM" id="CLU_2700194_0_0_10"/>